<sequence length="357" mass="39598">MLIFALLCTVVTIGTIRCHSKFDEPLTVTISPKIFDLFETNAHVINAAGANITIPERRLQYFNCFSHIRNGKVKHLSLLKSGASFQNFNKGVHLRMSAQYSGTIQVKAVGFFFASEPSFRSTSSVINVRLTWDDFSFTVIVSVNSNVQLSSPFLFPFFICGRRMVVLMQNTITTAVDSEIQRMIAGAVKQQLNPLLQKLKQKVIAMGYTQYLVEWTVEENLLRVTVKPKSWNGVVSAISPIDNMFCINGIMAAATTDEIPNRLKAAAVTNDADFTCVPPELNCGRTSCSLCADLKLVLSNSTDVQICDNQGKHSVDEAVTLTISPKIWYLLDKKAPFINKAVTSIKIPEIRGKLGYQ</sequence>
<comment type="caution">
    <text evidence="2">The sequence shown here is derived from an EMBL/GenBank/DDBJ whole genome shotgun (WGS) entry which is preliminary data.</text>
</comment>
<dbReference type="InterPro" id="IPR017943">
    <property type="entry name" value="Bactericidal_perm-incr_a/b_dom"/>
</dbReference>
<feature type="signal peptide" evidence="1">
    <location>
        <begin position="1"/>
        <end position="18"/>
    </location>
</feature>
<evidence type="ECO:0000313" key="2">
    <source>
        <dbReference type="EMBL" id="EYB88375.1"/>
    </source>
</evidence>
<reference evidence="3" key="1">
    <citation type="journal article" date="2015" name="Nat. Genet.">
        <title>The genome and transcriptome of the zoonotic hookworm Ancylostoma ceylanicum identify infection-specific gene families.</title>
        <authorList>
            <person name="Schwarz E.M."/>
            <person name="Hu Y."/>
            <person name="Antoshechkin I."/>
            <person name="Miller M.M."/>
            <person name="Sternberg P.W."/>
            <person name="Aroian R.V."/>
        </authorList>
    </citation>
    <scope>NUCLEOTIDE SEQUENCE</scope>
    <source>
        <strain evidence="3">HY135</strain>
    </source>
</reference>
<evidence type="ECO:0000256" key="1">
    <source>
        <dbReference type="SAM" id="SignalP"/>
    </source>
</evidence>
<dbReference type="EMBL" id="JARK01001584">
    <property type="protein sequence ID" value="EYB88375.1"/>
    <property type="molecule type" value="Genomic_DNA"/>
</dbReference>
<dbReference type="GO" id="GO:0008289">
    <property type="term" value="F:lipid binding"/>
    <property type="evidence" value="ECO:0007669"/>
    <property type="project" value="InterPro"/>
</dbReference>
<organism evidence="2 3">
    <name type="scientific">Ancylostoma ceylanicum</name>
    <dbReference type="NCBI Taxonomy" id="53326"/>
    <lineage>
        <taxon>Eukaryota</taxon>
        <taxon>Metazoa</taxon>
        <taxon>Ecdysozoa</taxon>
        <taxon>Nematoda</taxon>
        <taxon>Chromadorea</taxon>
        <taxon>Rhabditida</taxon>
        <taxon>Rhabditina</taxon>
        <taxon>Rhabditomorpha</taxon>
        <taxon>Strongyloidea</taxon>
        <taxon>Ancylostomatidae</taxon>
        <taxon>Ancylostomatinae</taxon>
        <taxon>Ancylostoma</taxon>
    </lineage>
</organism>
<dbReference type="Proteomes" id="UP000024635">
    <property type="component" value="Unassembled WGS sequence"/>
</dbReference>
<dbReference type="AlphaFoldDB" id="A0A016SCJ7"/>
<keyword evidence="3" id="KW-1185">Reference proteome</keyword>
<feature type="chain" id="PRO_5001486277" description="Lipid-binding serum glycoprotein N-terminal domain-containing protein" evidence="1">
    <location>
        <begin position="19"/>
        <end position="357"/>
    </location>
</feature>
<name>A0A016SCJ7_9BILA</name>
<keyword evidence="1" id="KW-0732">Signal</keyword>
<evidence type="ECO:0000313" key="3">
    <source>
        <dbReference type="Proteomes" id="UP000024635"/>
    </source>
</evidence>
<evidence type="ECO:0008006" key="4">
    <source>
        <dbReference type="Google" id="ProtNLM"/>
    </source>
</evidence>
<gene>
    <name evidence="2" type="primary">Acey_s0248.g87</name>
    <name evidence="2" type="ORF">Y032_0248g87</name>
</gene>
<accession>A0A016SCJ7</accession>
<proteinExistence type="predicted"/>
<dbReference type="SUPFAM" id="SSF55394">
    <property type="entry name" value="Bactericidal permeability-increasing protein, BPI"/>
    <property type="match status" value="1"/>
</dbReference>
<protein>
    <recommendedName>
        <fullName evidence="4">Lipid-binding serum glycoprotein N-terminal domain-containing protein</fullName>
    </recommendedName>
</protein>
<dbReference type="OrthoDB" id="10434665at2759"/>